<evidence type="ECO:0000256" key="1">
    <source>
        <dbReference type="SAM" id="MobiDB-lite"/>
    </source>
</evidence>
<dbReference type="OrthoDB" id="8441904at2"/>
<name>A0A271KHN0_9HYPH</name>
<evidence type="ECO:0008006" key="4">
    <source>
        <dbReference type="Google" id="ProtNLM"/>
    </source>
</evidence>
<dbReference type="AlphaFoldDB" id="A0A271KHN0"/>
<dbReference type="RefSeq" id="WP_095519446.1">
    <property type="nucleotide sequence ID" value="NZ_NPKH01000021.1"/>
</dbReference>
<keyword evidence="3" id="KW-1185">Reference proteome</keyword>
<gene>
    <name evidence="2" type="ORF">CIT31_16125</name>
</gene>
<comment type="caution">
    <text evidence="2">The sequence shown here is derived from an EMBL/GenBank/DDBJ whole genome shotgun (WGS) entry which is preliminary data.</text>
</comment>
<dbReference type="EMBL" id="NPKH01000021">
    <property type="protein sequence ID" value="PAP94525.1"/>
    <property type="molecule type" value="Genomic_DNA"/>
</dbReference>
<feature type="region of interest" description="Disordered" evidence="1">
    <location>
        <begin position="169"/>
        <end position="208"/>
    </location>
</feature>
<evidence type="ECO:0000313" key="2">
    <source>
        <dbReference type="EMBL" id="PAP94525.1"/>
    </source>
</evidence>
<proteinExistence type="predicted"/>
<reference evidence="2 3" key="1">
    <citation type="submission" date="2017-08" db="EMBL/GenBank/DDBJ databases">
        <title>Mesorhizobium wenxinae sp. nov., a novel rhizobial species isolated from root nodules of chickpea (Cicer arietinum L.).</title>
        <authorList>
            <person name="Zhang J."/>
        </authorList>
    </citation>
    <scope>NUCLEOTIDE SEQUENCE [LARGE SCALE GENOMIC DNA]</scope>
    <source>
        <strain evidence="3">WYCCWR 10019</strain>
    </source>
</reference>
<protein>
    <recommendedName>
        <fullName evidence="4">Tail tubular protein A</fullName>
    </recommendedName>
</protein>
<organism evidence="2 3">
    <name type="scientific">Mesorhizobium wenxiniae</name>
    <dbReference type="NCBI Taxonomy" id="2014805"/>
    <lineage>
        <taxon>Bacteria</taxon>
        <taxon>Pseudomonadati</taxon>
        <taxon>Pseudomonadota</taxon>
        <taxon>Alphaproteobacteria</taxon>
        <taxon>Hyphomicrobiales</taxon>
        <taxon>Phyllobacteriaceae</taxon>
        <taxon>Mesorhizobium</taxon>
    </lineage>
</organism>
<sequence>MTDQLSLYNGALIKLGQPRLAALTDEGKARRALDAEYAKTVKGCLEAAFWNFGMRFVQLENTPSEASSFGYQYVFDKPDDWLRTAGVTSDPYGNVPLLTYDDRTSRILADISIIYLRYVSNDEDFGMDLGLWPQTFVDYVETSLAWTVCEEITGSVDRKDRLEKARDKAKYKASNTDAMNEAVTRYPPAGRLVQSRGWSSRRRPDGLR</sequence>
<dbReference type="Proteomes" id="UP000215931">
    <property type="component" value="Unassembled WGS sequence"/>
</dbReference>
<evidence type="ECO:0000313" key="3">
    <source>
        <dbReference type="Proteomes" id="UP000215931"/>
    </source>
</evidence>
<accession>A0A271KHN0</accession>